<keyword evidence="4" id="KW-1185">Reference proteome</keyword>
<evidence type="ECO:0000313" key="3">
    <source>
        <dbReference type="EMBL" id="CAI2367206.1"/>
    </source>
</evidence>
<gene>
    <name evidence="3" type="ORF">ECRASSUSDP1_LOCUS8485</name>
</gene>
<evidence type="ECO:0000313" key="4">
    <source>
        <dbReference type="Proteomes" id="UP001295684"/>
    </source>
</evidence>
<dbReference type="InterPro" id="IPR019956">
    <property type="entry name" value="Ubiquitin_dom"/>
</dbReference>
<sequence>MQRTLNIDLNKVFFSNTNLSKDPVKIETLEPANLNCHCGVDSVDVFTQDSQMLCSDCAELTNSKVLMNIVKKKERVIKQLKLSRRFLHEGTLYLEYSKNFISQKCYDRAKKEYVQYYQQYLCLIEEVESNFKEVNQENASYIQEICSAVDYLVKTLRNPKCNKSVDTEMRKVHIHLLKELSKVEDPEDPSNSLIDIMSIFYTVSEYETIKSKIVENDTLLTECKELRKKCEKLSRRRSRGPQHRRERKFKKKINKFTYCTQVDEVRVRKLQILVKLPNGKSIPLKVDPYDRISNVKLRIAEEEGITVEEQQLSYFFKELRDDKLIHDYKIQNNSILKLCTKSMSLAEQATLDIHTDDGIRYKVQTNLDAPISQLKGKIESIFGNKVVDKDMILKGRPLNERRSLKFYNYNQGDVLYLEDKKITIQIHINGGQIITKEIKPDETVRGLKESLLEEDIIDTQKSKLFFNGCELKLQYKTLKQLNIQHNSKLYAF</sequence>
<comment type="caution">
    <text evidence="3">The sequence shown here is derived from an EMBL/GenBank/DDBJ whole genome shotgun (WGS) entry which is preliminary data.</text>
</comment>
<organism evidence="3 4">
    <name type="scientific">Euplotes crassus</name>
    <dbReference type="NCBI Taxonomy" id="5936"/>
    <lineage>
        <taxon>Eukaryota</taxon>
        <taxon>Sar</taxon>
        <taxon>Alveolata</taxon>
        <taxon>Ciliophora</taxon>
        <taxon>Intramacronucleata</taxon>
        <taxon>Spirotrichea</taxon>
        <taxon>Hypotrichia</taxon>
        <taxon>Euplotida</taxon>
        <taxon>Euplotidae</taxon>
        <taxon>Moneuplotes</taxon>
    </lineage>
</organism>
<dbReference type="PROSITE" id="PS50053">
    <property type="entry name" value="UBIQUITIN_2"/>
    <property type="match status" value="3"/>
</dbReference>
<dbReference type="SUPFAM" id="SSF54236">
    <property type="entry name" value="Ubiquitin-like"/>
    <property type="match status" value="3"/>
</dbReference>
<dbReference type="PRINTS" id="PR00348">
    <property type="entry name" value="UBIQUITIN"/>
</dbReference>
<accession>A0AAD1UDI1</accession>
<dbReference type="Proteomes" id="UP001295684">
    <property type="component" value="Unassembled WGS sequence"/>
</dbReference>
<evidence type="ECO:0000256" key="1">
    <source>
        <dbReference type="SAM" id="Coils"/>
    </source>
</evidence>
<proteinExistence type="predicted"/>
<dbReference type="InterPro" id="IPR000626">
    <property type="entry name" value="Ubiquitin-like_dom"/>
</dbReference>
<dbReference type="Gene3D" id="3.10.20.90">
    <property type="entry name" value="Phosphatidylinositol 3-kinase Catalytic Subunit, Chain A, domain 1"/>
    <property type="match status" value="3"/>
</dbReference>
<name>A0AAD1UDI1_EUPCR</name>
<dbReference type="InterPro" id="IPR029071">
    <property type="entry name" value="Ubiquitin-like_domsf"/>
</dbReference>
<dbReference type="SMART" id="SM00213">
    <property type="entry name" value="UBQ"/>
    <property type="match status" value="3"/>
</dbReference>
<dbReference type="CDD" id="cd17039">
    <property type="entry name" value="Ubl_ubiquitin_like"/>
    <property type="match status" value="3"/>
</dbReference>
<feature type="domain" description="Ubiquitin-like" evidence="2">
    <location>
        <begin position="422"/>
        <end position="492"/>
    </location>
</feature>
<feature type="coiled-coil region" evidence="1">
    <location>
        <begin position="117"/>
        <end position="144"/>
    </location>
</feature>
<feature type="domain" description="Ubiquitin-like" evidence="2">
    <location>
        <begin position="270"/>
        <end position="338"/>
    </location>
</feature>
<dbReference type="InterPro" id="IPR050158">
    <property type="entry name" value="Ubiquitin_ubiquitin-like"/>
</dbReference>
<dbReference type="EMBL" id="CAMPGE010008305">
    <property type="protein sequence ID" value="CAI2367206.1"/>
    <property type="molecule type" value="Genomic_DNA"/>
</dbReference>
<dbReference type="PANTHER" id="PTHR10666">
    <property type="entry name" value="UBIQUITIN"/>
    <property type="match status" value="1"/>
</dbReference>
<evidence type="ECO:0000259" key="2">
    <source>
        <dbReference type="PROSITE" id="PS50053"/>
    </source>
</evidence>
<reference evidence="3" key="1">
    <citation type="submission" date="2023-07" db="EMBL/GenBank/DDBJ databases">
        <authorList>
            <consortium name="AG Swart"/>
            <person name="Singh M."/>
            <person name="Singh A."/>
            <person name="Seah K."/>
            <person name="Emmerich C."/>
        </authorList>
    </citation>
    <scope>NUCLEOTIDE SEQUENCE</scope>
    <source>
        <strain evidence="3">DP1</strain>
    </source>
</reference>
<keyword evidence="1" id="KW-0175">Coiled coil</keyword>
<protein>
    <recommendedName>
        <fullName evidence="2">Ubiquitin-like domain-containing protein</fullName>
    </recommendedName>
</protein>
<dbReference type="AlphaFoldDB" id="A0AAD1UDI1"/>
<dbReference type="Pfam" id="PF00240">
    <property type="entry name" value="ubiquitin"/>
    <property type="match status" value="3"/>
</dbReference>
<feature type="domain" description="Ubiquitin-like" evidence="2">
    <location>
        <begin position="349"/>
        <end position="417"/>
    </location>
</feature>